<feature type="coiled-coil region" evidence="1">
    <location>
        <begin position="5"/>
        <end position="60"/>
    </location>
</feature>
<protein>
    <submittedName>
        <fullName evidence="3">Uncharacterized protein</fullName>
    </submittedName>
</protein>
<proteinExistence type="predicted"/>
<organism evidence="3 4">
    <name type="scientific">Orchesella dallaii</name>
    <dbReference type="NCBI Taxonomy" id="48710"/>
    <lineage>
        <taxon>Eukaryota</taxon>
        <taxon>Metazoa</taxon>
        <taxon>Ecdysozoa</taxon>
        <taxon>Arthropoda</taxon>
        <taxon>Hexapoda</taxon>
        <taxon>Collembola</taxon>
        <taxon>Entomobryomorpha</taxon>
        <taxon>Entomobryoidea</taxon>
        <taxon>Orchesellidae</taxon>
        <taxon>Orchesellinae</taxon>
        <taxon>Orchesella</taxon>
    </lineage>
</organism>
<evidence type="ECO:0000313" key="4">
    <source>
        <dbReference type="Proteomes" id="UP001642540"/>
    </source>
</evidence>
<accession>A0ABP1RMY3</accession>
<feature type="compositionally biased region" description="Low complexity" evidence="2">
    <location>
        <begin position="187"/>
        <end position="203"/>
    </location>
</feature>
<evidence type="ECO:0000256" key="1">
    <source>
        <dbReference type="SAM" id="Coils"/>
    </source>
</evidence>
<feature type="region of interest" description="Disordered" evidence="2">
    <location>
        <begin position="168"/>
        <end position="203"/>
    </location>
</feature>
<gene>
    <name evidence="3" type="ORF">ODALV1_LOCUS24105</name>
</gene>
<dbReference type="Proteomes" id="UP001642540">
    <property type="component" value="Unassembled WGS sequence"/>
</dbReference>
<keyword evidence="1" id="KW-0175">Coiled coil</keyword>
<sequence>MDDTNANLIEQLKALRTKNEEIEAEKSTITTLFHKTNTLLRMQEQENEAISTRYENYKKESELKLKQAARREKAKTLENEKLKYKLREATLRLQNGCSCTARGSRWDWFPRDEPNTSKRKENAKASKPQQEQGRGIASASGRAGATVYAGLASTTAAAIDTQVNDEVLLAEEAQENPNLNVSRDSGHCSPSSSQPSSSVHSYI</sequence>
<comment type="caution">
    <text evidence="3">The sequence shown here is derived from an EMBL/GenBank/DDBJ whole genome shotgun (WGS) entry which is preliminary data.</text>
</comment>
<reference evidence="3 4" key="1">
    <citation type="submission" date="2024-08" db="EMBL/GenBank/DDBJ databases">
        <authorList>
            <person name="Cucini C."/>
            <person name="Frati F."/>
        </authorList>
    </citation>
    <scope>NUCLEOTIDE SEQUENCE [LARGE SCALE GENOMIC DNA]</scope>
</reference>
<feature type="region of interest" description="Disordered" evidence="2">
    <location>
        <begin position="108"/>
        <end position="141"/>
    </location>
</feature>
<feature type="compositionally biased region" description="Basic and acidic residues" evidence="2">
    <location>
        <begin position="108"/>
        <end position="124"/>
    </location>
</feature>
<dbReference type="EMBL" id="CAXLJM020000086">
    <property type="protein sequence ID" value="CAL8131275.1"/>
    <property type="molecule type" value="Genomic_DNA"/>
</dbReference>
<name>A0ABP1RMY3_9HEXA</name>
<keyword evidence="4" id="KW-1185">Reference proteome</keyword>
<evidence type="ECO:0000313" key="3">
    <source>
        <dbReference type="EMBL" id="CAL8131275.1"/>
    </source>
</evidence>
<evidence type="ECO:0000256" key="2">
    <source>
        <dbReference type="SAM" id="MobiDB-lite"/>
    </source>
</evidence>